<evidence type="ECO:0000313" key="31">
    <source>
        <dbReference type="Proteomes" id="UP001497457"/>
    </source>
</evidence>
<dbReference type="FunFam" id="3.80.10.10:FF:000095">
    <property type="entry name" value="LRR receptor-like serine/threonine-protein kinase GSO1"/>
    <property type="match status" value="1"/>
</dbReference>
<evidence type="ECO:0000256" key="22">
    <source>
        <dbReference type="ARBA" id="ARBA00048679"/>
    </source>
</evidence>
<dbReference type="Proteomes" id="UP001497457">
    <property type="component" value="Chromosome 7b"/>
</dbReference>
<dbReference type="GO" id="GO:0004674">
    <property type="term" value="F:protein serine/threonine kinase activity"/>
    <property type="evidence" value="ECO:0007669"/>
    <property type="project" value="UniProtKB-KW"/>
</dbReference>
<comment type="catalytic activity">
    <reaction evidence="22">
        <text>L-seryl-[protein] + ATP = O-phospho-L-seryl-[protein] + ADP + H(+)</text>
        <dbReference type="Rhea" id="RHEA:17989"/>
        <dbReference type="Rhea" id="RHEA-COMP:9863"/>
        <dbReference type="Rhea" id="RHEA-COMP:11604"/>
        <dbReference type="ChEBI" id="CHEBI:15378"/>
        <dbReference type="ChEBI" id="CHEBI:29999"/>
        <dbReference type="ChEBI" id="CHEBI:30616"/>
        <dbReference type="ChEBI" id="CHEBI:83421"/>
        <dbReference type="ChEBI" id="CHEBI:456216"/>
        <dbReference type="EC" id="2.7.11.1"/>
    </reaction>
</comment>
<comment type="similarity">
    <text evidence="4">Belongs to the protein kinase superfamily. Ser/Thr protein kinase family.</text>
</comment>
<dbReference type="PROSITE" id="PS00108">
    <property type="entry name" value="PROTEIN_KINASE_ST"/>
    <property type="match status" value="1"/>
</dbReference>
<dbReference type="InterPro" id="IPR003591">
    <property type="entry name" value="Leu-rich_rpt_typical-subtyp"/>
</dbReference>
<evidence type="ECO:0000256" key="23">
    <source>
        <dbReference type="ARBA" id="ARBA00054320"/>
    </source>
</evidence>
<dbReference type="FunFam" id="3.30.200.20:FF:000432">
    <property type="entry name" value="LRR receptor-like serine/threonine-protein kinase EFR"/>
    <property type="match status" value="1"/>
</dbReference>
<evidence type="ECO:0000256" key="17">
    <source>
        <dbReference type="ARBA" id="ARBA00022989"/>
    </source>
</evidence>
<dbReference type="PROSITE" id="PS50011">
    <property type="entry name" value="PROTEIN_KINASE_DOM"/>
    <property type="match status" value="1"/>
</dbReference>
<evidence type="ECO:0000256" key="20">
    <source>
        <dbReference type="ARBA" id="ARBA00023180"/>
    </source>
</evidence>
<evidence type="ECO:0000256" key="3">
    <source>
        <dbReference type="ARBA" id="ARBA00004479"/>
    </source>
</evidence>
<dbReference type="Gene3D" id="3.30.200.20">
    <property type="entry name" value="Phosphorylase Kinase, domain 1"/>
    <property type="match status" value="1"/>
</dbReference>
<dbReference type="InterPro" id="IPR017441">
    <property type="entry name" value="Protein_kinase_ATP_BS"/>
</dbReference>
<keyword evidence="14 26" id="KW-0547">Nucleotide-binding</keyword>
<dbReference type="PANTHER" id="PTHR27008:SF537">
    <property type="entry name" value="OS11G0173432 PROTEIN"/>
    <property type="match status" value="1"/>
</dbReference>
<reference evidence="31" key="1">
    <citation type="submission" date="2024-06" db="EMBL/GenBank/DDBJ databases">
        <authorList>
            <person name="Ryan C."/>
        </authorList>
    </citation>
    <scope>NUCLEOTIDE SEQUENCE [LARGE SCALE GENOMIC DNA]</scope>
</reference>
<dbReference type="InterPro" id="IPR051809">
    <property type="entry name" value="Plant_receptor-like_S/T_kinase"/>
</dbReference>
<evidence type="ECO:0000256" key="28">
    <source>
        <dbReference type="SAM" id="SignalP"/>
    </source>
</evidence>
<evidence type="ECO:0000256" key="18">
    <source>
        <dbReference type="ARBA" id="ARBA00023136"/>
    </source>
</evidence>
<evidence type="ECO:0000256" key="6">
    <source>
        <dbReference type="ARBA" id="ARBA00022475"/>
    </source>
</evidence>
<dbReference type="PROSITE" id="PS51450">
    <property type="entry name" value="LRR"/>
    <property type="match status" value="1"/>
</dbReference>
<dbReference type="InterPro" id="IPR008271">
    <property type="entry name" value="Ser/Thr_kinase_AS"/>
</dbReference>
<keyword evidence="10" id="KW-0808">Transferase</keyword>
<dbReference type="FunFam" id="1.10.510.10:FF:000358">
    <property type="entry name" value="Putative leucine-rich repeat receptor-like serine/threonine-protein kinase"/>
    <property type="match status" value="1"/>
</dbReference>
<evidence type="ECO:0000256" key="26">
    <source>
        <dbReference type="PROSITE-ProRule" id="PRU10141"/>
    </source>
</evidence>
<dbReference type="Gene3D" id="1.10.510.10">
    <property type="entry name" value="Transferase(Phosphotransferase) domain 1"/>
    <property type="match status" value="1"/>
</dbReference>
<evidence type="ECO:0000256" key="2">
    <source>
        <dbReference type="ARBA" id="ARBA00004389"/>
    </source>
</evidence>
<dbReference type="PRINTS" id="PR00019">
    <property type="entry name" value="LEURICHRPT"/>
</dbReference>
<dbReference type="GO" id="GO:0005789">
    <property type="term" value="C:endoplasmic reticulum membrane"/>
    <property type="evidence" value="ECO:0007669"/>
    <property type="project" value="UniProtKB-SubCell"/>
</dbReference>
<keyword evidence="15" id="KW-0418">Kinase</keyword>
<comment type="subcellular location">
    <subcellularLocation>
        <location evidence="1">Cell membrane</location>
        <topology evidence="1">Single-pass membrane protein</topology>
    </subcellularLocation>
    <subcellularLocation>
        <location evidence="2">Endoplasmic reticulum membrane</location>
        <topology evidence="2">Single-pass membrane protein</topology>
    </subcellularLocation>
    <subcellularLocation>
        <location evidence="3">Membrane</location>
        <topology evidence="3">Single-pass type I membrane protein</topology>
    </subcellularLocation>
</comment>
<keyword evidence="16 26" id="KW-0067">ATP-binding</keyword>
<dbReference type="Pfam" id="PF23598">
    <property type="entry name" value="LRR_14"/>
    <property type="match status" value="1"/>
</dbReference>
<dbReference type="InterPro" id="IPR000719">
    <property type="entry name" value="Prot_kinase_dom"/>
</dbReference>
<keyword evidence="19" id="KW-0675">Receptor</keyword>
<keyword evidence="9" id="KW-0433">Leucine-rich repeat</keyword>
<keyword evidence="6" id="KW-1003">Cell membrane</keyword>
<evidence type="ECO:0000259" key="29">
    <source>
        <dbReference type="PROSITE" id="PS50011"/>
    </source>
</evidence>
<dbReference type="InterPro" id="IPR032675">
    <property type="entry name" value="LRR_dom_sf"/>
</dbReference>
<evidence type="ECO:0000256" key="15">
    <source>
        <dbReference type="ARBA" id="ARBA00022777"/>
    </source>
</evidence>
<dbReference type="InterPro" id="IPR013210">
    <property type="entry name" value="LRR_N_plant-typ"/>
</dbReference>
<keyword evidence="8" id="KW-0597">Phosphoprotein</keyword>
<dbReference type="EC" id="2.7.11.1" evidence="5"/>
<feature type="chain" id="PRO_5044799587" description="Receptor kinase-like protein Xa21" evidence="28">
    <location>
        <begin position="19"/>
        <end position="1026"/>
    </location>
</feature>
<dbReference type="InterPro" id="IPR001611">
    <property type="entry name" value="Leu-rich_rpt"/>
</dbReference>
<evidence type="ECO:0000256" key="12">
    <source>
        <dbReference type="ARBA" id="ARBA00022729"/>
    </source>
</evidence>
<dbReference type="GO" id="GO:0005524">
    <property type="term" value="F:ATP binding"/>
    <property type="evidence" value="ECO:0007669"/>
    <property type="project" value="UniProtKB-UniRule"/>
</dbReference>
<dbReference type="Pfam" id="PF08263">
    <property type="entry name" value="LRRNT_2"/>
    <property type="match status" value="1"/>
</dbReference>
<comment type="function">
    <text evidence="23">Receptor kinase that detects X.oryzae pv. oryzae protein Ax21 to promote innate immunity. Following X.oryzae pv. oryzae protein Ax21 detection, undergoes cleavage, releasing the processed protein kinase Xa21 chain.</text>
</comment>
<feature type="signal peptide" evidence="28">
    <location>
        <begin position="1"/>
        <end position="18"/>
    </location>
</feature>
<accession>A0ABC9FP69</accession>
<keyword evidence="7" id="KW-0723">Serine/threonine-protein kinase</keyword>
<evidence type="ECO:0000256" key="7">
    <source>
        <dbReference type="ARBA" id="ARBA00022527"/>
    </source>
</evidence>
<comment type="catalytic activity">
    <reaction evidence="21">
        <text>L-threonyl-[protein] + ATP = O-phospho-L-threonyl-[protein] + ADP + H(+)</text>
        <dbReference type="Rhea" id="RHEA:46608"/>
        <dbReference type="Rhea" id="RHEA-COMP:11060"/>
        <dbReference type="Rhea" id="RHEA-COMP:11605"/>
        <dbReference type="ChEBI" id="CHEBI:15378"/>
        <dbReference type="ChEBI" id="CHEBI:30013"/>
        <dbReference type="ChEBI" id="CHEBI:30616"/>
        <dbReference type="ChEBI" id="CHEBI:61977"/>
        <dbReference type="ChEBI" id="CHEBI:456216"/>
        <dbReference type="EC" id="2.7.11.1"/>
    </reaction>
</comment>
<evidence type="ECO:0000256" key="1">
    <source>
        <dbReference type="ARBA" id="ARBA00004162"/>
    </source>
</evidence>
<dbReference type="SUPFAM" id="SSF52058">
    <property type="entry name" value="L domain-like"/>
    <property type="match status" value="2"/>
</dbReference>
<evidence type="ECO:0000256" key="4">
    <source>
        <dbReference type="ARBA" id="ARBA00008684"/>
    </source>
</evidence>
<dbReference type="GO" id="GO:0005886">
    <property type="term" value="C:plasma membrane"/>
    <property type="evidence" value="ECO:0007669"/>
    <property type="project" value="UniProtKB-SubCell"/>
</dbReference>
<dbReference type="InterPro" id="IPR055414">
    <property type="entry name" value="LRR_R13L4/SHOC2-like"/>
</dbReference>
<evidence type="ECO:0000256" key="5">
    <source>
        <dbReference type="ARBA" id="ARBA00012513"/>
    </source>
</evidence>
<feature type="binding site" evidence="26">
    <location>
        <position position="732"/>
    </location>
    <ligand>
        <name>ATP</name>
        <dbReference type="ChEBI" id="CHEBI:30616"/>
    </ligand>
</feature>
<evidence type="ECO:0000256" key="21">
    <source>
        <dbReference type="ARBA" id="ARBA00047899"/>
    </source>
</evidence>
<evidence type="ECO:0000256" key="14">
    <source>
        <dbReference type="ARBA" id="ARBA00022741"/>
    </source>
</evidence>
<evidence type="ECO:0000256" key="24">
    <source>
        <dbReference type="ARBA" id="ARBA00056628"/>
    </source>
</evidence>
<dbReference type="PROSITE" id="PS00107">
    <property type="entry name" value="PROTEIN_KINASE_ATP"/>
    <property type="match status" value="1"/>
</dbReference>
<protein>
    <recommendedName>
        <fullName evidence="25">Receptor kinase-like protein Xa21</fullName>
        <ecNumber evidence="5">2.7.11.1</ecNumber>
    </recommendedName>
</protein>
<keyword evidence="11 27" id="KW-0812">Transmembrane</keyword>
<keyword evidence="12 28" id="KW-0732">Signal</keyword>
<name>A0ABC9FP69_9POAL</name>
<dbReference type="AlphaFoldDB" id="A0ABC9FP69"/>
<proteinExistence type="inferred from homology"/>
<evidence type="ECO:0000256" key="27">
    <source>
        <dbReference type="SAM" id="Phobius"/>
    </source>
</evidence>
<dbReference type="Pfam" id="PF13855">
    <property type="entry name" value="LRR_8"/>
    <property type="match status" value="1"/>
</dbReference>
<evidence type="ECO:0000256" key="19">
    <source>
        <dbReference type="ARBA" id="ARBA00023170"/>
    </source>
</evidence>
<dbReference type="Gene3D" id="3.80.10.10">
    <property type="entry name" value="Ribonuclease Inhibitor"/>
    <property type="match status" value="3"/>
</dbReference>
<keyword evidence="20" id="KW-0325">Glycoprotein</keyword>
<evidence type="ECO:0000256" key="9">
    <source>
        <dbReference type="ARBA" id="ARBA00022614"/>
    </source>
</evidence>
<comment type="function">
    <text evidence="24">The processed protein kinase Xa21 chain released by protein cleavage after X.oryzae pv. oryzae protein Ax21 detection translocates into the nucleus where it can bind and regulate WRKY62, a transcription factor. Confers resistance to the bacterial pathogen X.oryzae pv. oryzae (Xoo).</text>
</comment>
<gene>
    <name evidence="30" type="ORF">URODEC1_LOCUS107651</name>
</gene>
<evidence type="ECO:0000256" key="25">
    <source>
        <dbReference type="ARBA" id="ARBA00072040"/>
    </source>
</evidence>
<keyword evidence="18 27" id="KW-0472">Membrane</keyword>
<feature type="domain" description="Protein kinase" evidence="29">
    <location>
        <begin position="703"/>
        <end position="1009"/>
    </location>
</feature>
<keyword evidence="31" id="KW-1185">Reference proteome</keyword>
<evidence type="ECO:0000256" key="16">
    <source>
        <dbReference type="ARBA" id="ARBA00022840"/>
    </source>
</evidence>
<dbReference type="EMBL" id="OZ075117">
    <property type="protein sequence ID" value="CAL5079489.1"/>
    <property type="molecule type" value="Genomic_DNA"/>
</dbReference>
<dbReference type="InterPro" id="IPR011009">
    <property type="entry name" value="Kinase-like_dom_sf"/>
</dbReference>
<dbReference type="Pfam" id="PF07714">
    <property type="entry name" value="PK_Tyr_Ser-Thr"/>
    <property type="match status" value="1"/>
</dbReference>
<dbReference type="PANTHER" id="PTHR27008">
    <property type="entry name" value="OS04G0122200 PROTEIN"/>
    <property type="match status" value="1"/>
</dbReference>
<sequence>MKMAEIGPLLLLVTLCGANFISCSSHGYETDRLSLLEVKEAITLDPQLILRSWNDSTNLCDWEGISCTSKDSRRVTSVDLKGRGLAGPISPSLGNLTMLKHLFLQNNGFSGEIPVSLGQLKHLRSLVLTNNTLQGSIPDFSNCSRMDTLLLNKNQLTGRIPGKVNLPPLLTDLYLSVNNISGTLPTSLANITTLKNLVLTENHIEGSIPSEFGGFPVLEILALGANRISGTFQFALLNISSLVSLSLAGNFLHGEVPSNLCSSLQNLQYLTLFQNTFEGAIPSSLANASDLNMIDLSSNNFTGVVLSSIGKLRKLSILNLERNQLEAYDEQGWEFMESLSNCTELYVLSLYDNQLGGHIPNSLGNLSAQLQYLYFGQNRISGSFPSSVANLRNLVSLGLSHNNFEGPVLEAVASLRNLQGLTVHYNHFTGLIPSSLANLSHLEQLSLATNMFHGPIPQSLGNLDALVELNISANYLNGTIPNDLFNIPTLSYCYMSFNNLDGPLPHDIGNAKQLTNLQLSSNKLSGDIPITLSSCESLESMELDHNFLNGTIPEQLENLSSLKVLDISHNNLSGSIPNSLGNLKYIDKLDLSFNYLNGEVPTEGIFKNASAVFINENQGLCGGAQELKLPKCSLAPSASTRHRGFPVLKIVMPIASVLVLLAVIYVLFCSRKMSKKETKSLPSFNTKIPQVSYRDISKATLGFSASNLIGAGRYGYVYKGELFQDGNLVAVKVFKVNIEGAIKSFIAECNALRNVRHRNLVRILTVCSSIDSKGDDFKAIVYEFMPRGDLHDLLYSAQSGETTALTFCQLTLDQRLSIAVDVADALSYLHHNNIEAIVHCDLKPSNILLDENMIARVGDFGLARFKVDNPETSLGFGHSSTSTALQGTVGYTAPECAAGGKVSTASDVYSFGIVLLELFIRKKPTDDMFRDGLTIVKYAEMNFPDKILHIVDNQILLQEHVHEGVSVANTKEVHECLISVLDVGLSCTNQSPHDRTSMQEVAAKLHGIRDTHHGGIQKIKFLVSSK</sequence>
<dbReference type="InterPro" id="IPR001245">
    <property type="entry name" value="Ser-Thr/Tyr_kinase_cat_dom"/>
</dbReference>
<evidence type="ECO:0000313" key="30">
    <source>
        <dbReference type="EMBL" id="CAL5079489.1"/>
    </source>
</evidence>
<evidence type="ECO:0000256" key="13">
    <source>
        <dbReference type="ARBA" id="ARBA00022737"/>
    </source>
</evidence>
<keyword evidence="17 27" id="KW-1133">Transmembrane helix</keyword>
<dbReference type="SUPFAM" id="SSF56112">
    <property type="entry name" value="Protein kinase-like (PK-like)"/>
    <property type="match status" value="1"/>
</dbReference>
<organism evidence="30 31">
    <name type="scientific">Urochloa decumbens</name>
    <dbReference type="NCBI Taxonomy" id="240449"/>
    <lineage>
        <taxon>Eukaryota</taxon>
        <taxon>Viridiplantae</taxon>
        <taxon>Streptophyta</taxon>
        <taxon>Embryophyta</taxon>
        <taxon>Tracheophyta</taxon>
        <taxon>Spermatophyta</taxon>
        <taxon>Magnoliopsida</taxon>
        <taxon>Liliopsida</taxon>
        <taxon>Poales</taxon>
        <taxon>Poaceae</taxon>
        <taxon>PACMAD clade</taxon>
        <taxon>Panicoideae</taxon>
        <taxon>Panicodae</taxon>
        <taxon>Paniceae</taxon>
        <taxon>Melinidinae</taxon>
        <taxon>Urochloa</taxon>
    </lineage>
</organism>
<evidence type="ECO:0000256" key="10">
    <source>
        <dbReference type="ARBA" id="ARBA00022679"/>
    </source>
</evidence>
<feature type="transmembrane region" description="Helical" evidence="27">
    <location>
        <begin position="650"/>
        <end position="669"/>
    </location>
</feature>
<dbReference type="SMART" id="SM00220">
    <property type="entry name" value="S_TKc"/>
    <property type="match status" value="1"/>
</dbReference>
<evidence type="ECO:0000256" key="11">
    <source>
        <dbReference type="ARBA" id="ARBA00022692"/>
    </source>
</evidence>
<evidence type="ECO:0000256" key="8">
    <source>
        <dbReference type="ARBA" id="ARBA00022553"/>
    </source>
</evidence>
<reference evidence="30 31" key="2">
    <citation type="submission" date="2024-10" db="EMBL/GenBank/DDBJ databases">
        <authorList>
            <person name="Ryan C."/>
        </authorList>
    </citation>
    <scope>NUCLEOTIDE SEQUENCE [LARGE SCALE GENOMIC DNA]</scope>
</reference>
<dbReference type="Pfam" id="PF00560">
    <property type="entry name" value="LRR_1"/>
    <property type="match status" value="4"/>
</dbReference>
<dbReference type="FunFam" id="3.80.10.10:FF:000288">
    <property type="entry name" value="LRR receptor-like serine/threonine-protein kinase EFR"/>
    <property type="match status" value="1"/>
</dbReference>
<dbReference type="SMART" id="SM00369">
    <property type="entry name" value="LRR_TYP"/>
    <property type="match status" value="6"/>
</dbReference>
<keyword evidence="13" id="KW-0677">Repeat</keyword>